<keyword evidence="4" id="KW-1185">Reference proteome</keyword>
<dbReference type="PANTHER" id="PTHR21422:SF9">
    <property type="entry name" value="RAB3 GTPASE-ACTIVATING PROTEIN CATALYTIC SUBUNIT"/>
    <property type="match status" value="1"/>
</dbReference>
<feature type="transmembrane region" description="Helical" evidence="2">
    <location>
        <begin position="323"/>
        <end position="347"/>
    </location>
</feature>
<keyword evidence="2" id="KW-0812">Transmembrane</keyword>
<name>A0ABD1MMH7_9FABA</name>
<sequence length="585" mass="65599">MVCRHQGPLPQPVVHHPLPKDHPLMPPGIEGIVVCKVQKLNVARTQDLEAVLSENHFNTAEASGICLESPRVTSCSLCELPELYCGSRTECGVYTLYESLGQMFRLIPRLPKLLVGCGGGREFLSFGEESGSLRVIKGTLKEKSPSFLSFLRPILTQHCKDFRNTITTGKSSSRGVQRVLKGCKDVASNKGLKRDNFGSKEARIPRKPSYHNDHLYDEDRKDKEYAKWVTIENDPIYDEDMKDREYAKWSLDNNAPCALCTTKLSTLLSYLTGPTVGNVSDCRAYTAIYAASLSDQYDPTSPGTAKCLFGLDFSSHSSGKCRAILISLVSVFCFLALLLFFSLWAYLRCNKRWGLLARGKETVLAFGLDSMNQSTTLISVANMECVVHGIIKTQLEHFDDFTLASSWERFTSEIEAVLRLWMSDGANNLLEKGAVLLEDSGNLYKVKSEMMYAMKSYCMEFYFRTDLDGKDDAGKLADWSFELHDLQLCFGVKEFLVWSLLLRVQVVWFLMREASKLLSAIAIALSNCSSLWPAFVPVHDPSRKAYIGIQSMGFELIAIWSEKMIQNSMEMAELENASPMTLKSC</sequence>
<reference evidence="3 4" key="1">
    <citation type="submission" date="2024-08" db="EMBL/GenBank/DDBJ databases">
        <title>Insights into the chromosomal genome structure of Flemingia macrophylla.</title>
        <authorList>
            <person name="Ding Y."/>
            <person name="Zhao Y."/>
            <person name="Bi W."/>
            <person name="Wu M."/>
            <person name="Zhao G."/>
            <person name="Gong Y."/>
            <person name="Li W."/>
            <person name="Zhang P."/>
        </authorList>
    </citation>
    <scope>NUCLEOTIDE SEQUENCE [LARGE SCALE GENOMIC DNA]</scope>
    <source>
        <strain evidence="3">DYQJB</strain>
        <tissue evidence="3">Leaf</tissue>
    </source>
</reference>
<proteinExistence type="predicted"/>
<comment type="caution">
    <text evidence="3">The sequence shown here is derived from an EMBL/GenBank/DDBJ whole genome shotgun (WGS) entry which is preliminary data.</text>
</comment>
<keyword evidence="2" id="KW-1133">Transmembrane helix</keyword>
<keyword evidence="2" id="KW-0472">Membrane</keyword>
<accession>A0ABD1MMH7</accession>
<dbReference type="PANTHER" id="PTHR21422">
    <property type="entry name" value="RAB3 GTPASE-ACTIVATING PROTEIN CATALYTIC SUBUNIT"/>
    <property type="match status" value="1"/>
</dbReference>
<dbReference type="AlphaFoldDB" id="A0ABD1MMH7"/>
<evidence type="ECO:0000256" key="1">
    <source>
        <dbReference type="SAM" id="MobiDB-lite"/>
    </source>
</evidence>
<organism evidence="3 4">
    <name type="scientific">Flemingia macrophylla</name>
    <dbReference type="NCBI Taxonomy" id="520843"/>
    <lineage>
        <taxon>Eukaryota</taxon>
        <taxon>Viridiplantae</taxon>
        <taxon>Streptophyta</taxon>
        <taxon>Embryophyta</taxon>
        <taxon>Tracheophyta</taxon>
        <taxon>Spermatophyta</taxon>
        <taxon>Magnoliopsida</taxon>
        <taxon>eudicotyledons</taxon>
        <taxon>Gunneridae</taxon>
        <taxon>Pentapetalae</taxon>
        <taxon>rosids</taxon>
        <taxon>fabids</taxon>
        <taxon>Fabales</taxon>
        <taxon>Fabaceae</taxon>
        <taxon>Papilionoideae</taxon>
        <taxon>50 kb inversion clade</taxon>
        <taxon>NPAAA clade</taxon>
        <taxon>indigoferoid/millettioid clade</taxon>
        <taxon>Phaseoleae</taxon>
        <taxon>Flemingia</taxon>
    </lineage>
</organism>
<evidence type="ECO:0000256" key="2">
    <source>
        <dbReference type="SAM" id="Phobius"/>
    </source>
</evidence>
<gene>
    <name evidence="3" type="ORF">Fmac_011169</name>
</gene>
<dbReference type="Proteomes" id="UP001603857">
    <property type="component" value="Unassembled WGS sequence"/>
</dbReference>
<feature type="region of interest" description="Disordered" evidence="1">
    <location>
        <begin position="196"/>
        <end position="215"/>
    </location>
</feature>
<dbReference type="InterPro" id="IPR045700">
    <property type="entry name" value="Rab3GAP1"/>
</dbReference>
<dbReference type="EMBL" id="JBGMDY010000004">
    <property type="protein sequence ID" value="KAL2336723.1"/>
    <property type="molecule type" value="Genomic_DNA"/>
</dbReference>
<evidence type="ECO:0000313" key="4">
    <source>
        <dbReference type="Proteomes" id="UP001603857"/>
    </source>
</evidence>
<evidence type="ECO:0000313" key="3">
    <source>
        <dbReference type="EMBL" id="KAL2336723.1"/>
    </source>
</evidence>
<protein>
    <submittedName>
        <fullName evidence="3">Uncharacterized protein</fullName>
    </submittedName>
</protein>